<dbReference type="PROSITE" id="PS51263">
    <property type="entry name" value="ADF_H"/>
    <property type="match status" value="1"/>
</dbReference>
<sequence>MANSSSGMYVNDECVLKLLELKAKRNHRFIVCRIDDQTQPVVVEKLGGPQETSPDGARVRTKMLYASSKDKFKRQLDGIQAELQDTDPSDMSIDIIKSRAL</sequence>
<keyword evidence="5" id="KW-1185">Reference proteome</keyword>
<dbReference type="InterPro" id="IPR017904">
    <property type="entry name" value="ADF/Cofilin"/>
</dbReference>
<dbReference type="GO" id="GO:0015629">
    <property type="term" value="C:actin cytoskeleton"/>
    <property type="evidence" value="ECO:0007669"/>
    <property type="project" value="InterPro"/>
</dbReference>
<dbReference type="GO" id="GO:0030042">
    <property type="term" value="P:actin filament depolymerization"/>
    <property type="evidence" value="ECO:0007669"/>
    <property type="project" value="InterPro"/>
</dbReference>
<dbReference type="PANTHER" id="PTHR11913">
    <property type="entry name" value="COFILIN-RELATED"/>
    <property type="match status" value="1"/>
</dbReference>
<comment type="caution">
    <text evidence="4">The sequence shown here is derived from an EMBL/GenBank/DDBJ whole genome shotgun (WGS) entry which is preliminary data.</text>
</comment>
<feature type="domain" description="ADF-H" evidence="3">
    <location>
        <begin position="1"/>
        <end position="101"/>
    </location>
</feature>
<evidence type="ECO:0000259" key="3">
    <source>
        <dbReference type="PROSITE" id="PS51263"/>
    </source>
</evidence>
<reference evidence="4" key="1">
    <citation type="submission" date="2019-09" db="EMBL/GenBank/DDBJ databases">
        <title>Draft genome information of white flower Hibiscus syriacus.</title>
        <authorList>
            <person name="Kim Y.-M."/>
        </authorList>
    </citation>
    <scope>NUCLEOTIDE SEQUENCE [LARGE SCALE GENOMIC DNA]</scope>
    <source>
        <strain evidence="4">YM2019G1</strain>
    </source>
</reference>
<dbReference type="GO" id="GO:0003779">
    <property type="term" value="F:actin binding"/>
    <property type="evidence" value="ECO:0007669"/>
    <property type="project" value="UniProtKB-KW"/>
</dbReference>
<name>A0A6A3BWS6_HIBSY</name>
<dbReference type="Pfam" id="PF00241">
    <property type="entry name" value="Cofilin_ADF"/>
    <property type="match status" value="1"/>
</dbReference>
<evidence type="ECO:0000256" key="2">
    <source>
        <dbReference type="ARBA" id="ARBA00023203"/>
    </source>
</evidence>
<dbReference type="InterPro" id="IPR002108">
    <property type="entry name" value="ADF-H"/>
</dbReference>
<dbReference type="InterPro" id="IPR029006">
    <property type="entry name" value="ADF-H/Gelsolin-like_dom_sf"/>
</dbReference>
<accession>A0A6A3BWS6</accession>
<keyword evidence="2" id="KW-0009">Actin-binding</keyword>
<dbReference type="SUPFAM" id="SSF55753">
    <property type="entry name" value="Actin depolymerizing proteins"/>
    <property type="match status" value="1"/>
</dbReference>
<dbReference type="AlphaFoldDB" id="A0A6A3BWS6"/>
<evidence type="ECO:0000256" key="1">
    <source>
        <dbReference type="ARBA" id="ARBA00006844"/>
    </source>
</evidence>
<dbReference type="SMART" id="SM00102">
    <property type="entry name" value="ADF"/>
    <property type="match status" value="1"/>
</dbReference>
<organism evidence="4 5">
    <name type="scientific">Hibiscus syriacus</name>
    <name type="common">Rose of Sharon</name>
    <dbReference type="NCBI Taxonomy" id="106335"/>
    <lineage>
        <taxon>Eukaryota</taxon>
        <taxon>Viridiplantae</taxon>
        <taxon>Streptophyta</taxon>
        <taxon>Embryophyta</taxon>
        <taxon>Tracheophyta</taxon>
        <taxon>Spermatophyta</taxon>
        <taxon>Magnoliopsida</taxon>
        <taxon>eudicotyledons</taxon>
        <taxon>Gunneridae</taxon>
        <taxon>Pentapetalae</taxon>
        <taxon>rosids</taxon>
        <taxon>malvids</taxon>
        <taxon>Malvales</taxon>
        <taxon>Malvaceae</taxon>
        <taxon>Malvoideae</taxon>
        <taxon>Hibiscus</taxon>
    </lineage>
</organism>
<dbReference type="Proteomes" id="UP000436088">
    <property type="component" value="Unassembled WGS sequence"/>
</dbReference>
<proteinExistence type="inferred from homology"/>
<dbReference type="EMBL" id="VEPZ02000636">
    <property type="protein sequence ID" value="KAE8721290.1"/>
    <property type="molecule type" value="Genomic_DNA"/>
</dbReference>
<protein>
    <submittedName>
        <fullName evidence="4">Actin-depolymerizing factor 12</fullName>
    </submittedName>
</protein>
<comment type="similarity">
    <text evidence="1">Belongs to the actin-binding proteins ADF family.</text>
</comment>
<gene>
    <name evidence="4" type="ORF">F3Y22_tig00016563pilonHSYRG00127</name>
</gene>
<evidence type="ECO:0000313" key="4">
    <source>
        <dbReference type="EMBL" id="KAE8721290.1"/>
    </source>
</evidence>
<evidence type="ECO:0000313" key="5">
    <source>
        <dbReference type="Proteomes" id="UP000436088"/>
    </source>
</evidence>
<dbReference type="Gene3D" id="3.40.20.10">
    <property type="entry name" value="Severin"/>
    <property type="match status" value="2"/>
</dbReference>